<dbReference type="PANTHER" id="PTHR43162">
    <property type="match status" value="1"/>
</dbReference>
<comment type="caution">
    <text evidence="2">The sequence shown here is derived from an EMBL/GenBank/DDBJ whole genome shotgun (WGS) entry which is preliminary data.</text>
</comment>
<protein>
    <submittedName>
        <fullName evidence="2">NmrA family NAD(P)-binding protein</fullName>
    </submittedName>
</protein>
<keyword evidence="3" id="KW-1185">Reference proteome</keyword>
<proteinExistence type="predicted"/>
<dbReference type="EMBL" id="JABRWJ010000005">
    <property type="protein sequence ID" value="NRF68910.1"/>
    <property type="molecule type" value="Genomic_DNA"/>
</dbReference>
<evidence type="ECO:0000259" key="1">
    <source>
        <dbReference type="Pfam" id="PF05368"/>
    </source>
</evidence>
<dbReference type="Gene3D" id="3.90.25.10">
    <property type="entry name" value="UDP-galactose 4-epimerase, domain 1"/>
    <property type="match status" value="1"/>
</dbReference>
<gene>
    <name evidence="2" type="ORF">HLB44_18105</name>
</gene>
<sequence>MSHRILVTGATGHIGRELVRRLQQQRADCAVLVSPSGRTVPGVLGVEADFADPASLARAFKGFDTLFLLLPLVPEKLALARNAVNAARAAGVRHIVRSSAAGADAGSPVAIARLQGQIDELVQTSGLGWTLLRPSFFMQNWVNYHGEQLKAGAWHAPTGNGAIGVIDVRDIADSAAAVLADPAAHAGRSYTLTGAEALSNAQQLAAISEAAGRRIDYVDVPESAAEAAMLGMGMPAPVIEWFMSLHHVVKQGWAAGLSDDVQALTGHAPRRFLDFVAENAGAFR</sequence>
<dbReference type="PANTHER" id="PTHR43162:SF1">
    <property type="entry name" value="PRESTALK A DIFFERENTIATION PROTEIN A"/>
    <property type="match status" value="1"/>
</dbReference>
<dbReference type="Pfam" id="PF05368">
    <property type="entry name" value="NmrA"/>
    <property type="match status" value="1"/>
</dbReference>
<evidence type="ECO:0000313" key="2">
    <source>
        <dbReference type="EMBL" id="NRF68910.1"/>
    </source>
</evidence>
<evidence type="ECO:0000313" key="3">
    <source>
        <dbReference type="Proteomes" id="UP000737171"/>
    </source>
</evidence>
<organism evidence="2 3">
    <name type="scientific">Pseudaquabacterium terrae</name>
    <dbReference type="NCBI Taxonomy" id="2732868"/>
    <lineage>
        <taxon>Bacteria</taxon>
        <taxon>Pseudomonadati</taxon>
        <taxon>Pseudomonadota</taxon>
        <taxon>Betaproteobacteria</taxon>
        <taxon>Burkholderiales</taxon>
        <taxon>Sphaerotilaceae</taxon>
        <taxon>Pseudaquabacterium</taxon>
    </lineage>
</organism>
<dbReference type="InterPro" id="IPR051604">
    <property type="entry name" value="Ergot_Alk_Oxidoreductase"/>
</dbReference>
<name>A0ABX2EJR7_9BURK</name>
<dbReference type="Gene3D" id="3.40.50.720">
    <property type="entry name" value="NAD(P)-binding Rossmann-like Domain"/>
    <property type="match status" value="1"/>
</dbReference>
<reference evidence="2 3" key="1">
    <citation type="submission" date="2020-05" db="EMBL/GenBank/DDBJ databases">
        <title>Aquincola sp. isolate from soil.</title>
        <authorList>
            <person name="Han J."/>
            <person name="Kim D.-U."/>
        </authorList>
    </citation>
    <scope>NUCLEOTIDE SEQUENCE [LARGE SCALE GENOMIC DNA]</scope>
    <source>
        <strain evidence="2 3">S2</strain>
    </source>
</reference>
<accession>A0ABX2EJR7</accession>
<dbReference type="SUPFAM" id="SSF51735">
    <property type="entry name" value="NAD(P)-binding Rossmann-fold domains"/>
    <property type="match status" value="1"/>
</dbReference>
<feature type="domain" description="NmrA-like" evidence="1">
    <location>
        <begin position="2"/>
        <end position="247"/>
    </location>
</feature>
<dbReference type="Proteomes" id="UP000737171">
    <property type="component" value="Unassembled WGS sequence"/>
</dbReference>
<dbReference type="InterPro" id="IPR008030">
    <property type="entry name" value="NmrA-like"/>
</dbReference>
<dbReference type="RefSeq" id="WP_173125066.1">
    <property type="nucleotide sequence ID" value="NZ_JABRWJ010000005.1"/>
</dbReference>
<dbReference type="InterPro" id="IPR036291">
    <property type="entry name" value="NAD(P)-bd_dom_sf"/>
</dbReference>